<dbReference type="GO" id="GO:0005886">
    <property type="term" value="C:plasma membrane"/>
    <property type="evidence" value="ECO:0007669"/>
    <property type="project" value="TreeGrafter"/>
</dbReference>
<keyword evidence="3 7" id="KW-0812">Transmembrane</keyword>
<evidence type="ECO:0000256" key="7">
    <source>
        <dbReference type="SAM" id="Phobius"/>
    </source>
</evidence>
<dbReference type="STRING" id="252740.A0A423VXR3"/>
<feature type="transmembrane region" description="Helical" evidence="7">
    <location>
        <begin position="112"/>
        <end position="131"/>
    </location>
</feature>
<dbReference type="Pfam" id="PF01184">
    <property type="entry name" value="Gpr1_Fun34_YaaH"/>
    <property type="match status" value="1"/>
</dbReference>
<evidence type="ECO:0000313" key="9">
    <source>
        <dbReference type="Proteomes" id="UP000284375"/>
    </source>
</evidence>
<protein>
    <recommendedName>
        <fullName evidence="10">Acetate permease A</fullName>
    </recommendedName>
</protein>
<feature type="transmembrane region" description="Helical" evidence="7">
    <location>
        <begin position="143"/>
        <end position="164"/>
    </location>
</feature>
<dbReference type="PANTHER" id="PTHR31123:SF1">
    <property type="entry name" value="ACCUMULATION OF DYADS PROTEIN 2-RELATED"/>
    <property type="match status" value="1"/>
</dbReference>
<evidence type="ECO:0008006" key="10">
    <source>
        <dbReference type="Google" id="ProtNLM"/>
    </source>
</evidence>
<sequence>MADINVEKESHTSGADANNHGANGNNSSNGIGNATRQREAYERYYNPLAHVHSNSEGRLPAFGGEFQPGLYKAVVDRRIANPAPLGLCAFALTTFVLSAINLKARGVTIPNIVVPLAFGYGGVVQLLAGMWEMAVGNTFGATALSSYGGFWISYALIFTPSLAITDAYEGTNQTDGALGFFLTGWFIFTTILLLCTMRSTIMFFGLFFTLDLAFLFLACADYATQNGATTAADGLQTAGGVFGMLAAFLAWYNAFAGLADSSNSFFLVPVFHFPWSEKGREARLAKAQSHVA</sequence>
<feature type="transmembrane region" description="Helical" evidence="7">
    <location>
        <begin position="201"/>
        <end position="223"/>
    </location>
</feature>
<dbReference type="PROSITE" id="PS01114">
    <property type="entry name" value="GPR1_FUN34_YAAH"/>
    <property type="match status" value="1"/>
</dbReference>
<evidence type="ECO:0000256" key="6">
    <source>
        <dbReference type="SAM" id="MobiDB-lite"/>
    </source>
</evidence>
<feature type="transmembrane region" description="Helical" evidence="7">
    <location>
        <begin position="79"/>
        <end position="100"/>
    </location>
</feature>
<dbReference type="Proteomes" id="UP000284375">
    <property type="component" value="Unassembled WGS sequence"/>
</dbReference>
<evidence type="ECO:0000313" key="8">
    <source>
        <dbReference type="EMBL" id="ROV95871.1"/>
    </source>
</evidence>
<dbReference type="OrthoDB" id="3648309at2759"/>
<gene>
    <name evidence="8" type="ORF">VSDG_05160</name>
</gene>
<evidence type="ECO:0000256" key="5">
    <source>
        <dbReference type="ARBA" id="ARBA00023136"/>
    </source>
</evidence>
<dbReference type="InterPro" id="IPR047622">
    <property type="entry name" value="GPR1_FUN34_YAAH"/>
</dbReference>
<evidence type="ECO:0000256" key="4">
    <source>
        <dbReference type="ARBA" id="ARBA00022989"/>
    </source>
</evidence>
<comment type="similarity">
    <text evidence="2">Belongs to the acetate uptake transporter (AceTr) (TC 2.A.96) family.</text>
</comment>
<feature type="compositionally biased region" description="Basic and acidic residues" evidence="6">
    <location>
        <begin position="1"/>
        <end position="11"/>
    </location>
</feature>
<dbReference type="EMBL" id="LJZO01000022">
    <property type="protein sequence ID" value="ROV95871.1"/>
    <property type="molecule type" value="Genomic_DNA"/>
</dbReference>
<proteinExistence type="inferred from homology"/>
<dbReference type="PANTHER" id="PTHR31123">
    <property type="entry name" value="ACCUMULATION OF DYADS PROTEIN 2-RELATED"/>
    <property type="match status" value="1"/>
</dbReference>
<dbReference type="AlphaFoldDB" id="A0A423VXR3"/>
<comment type="subcellular location">
    <subcellularLocation>
        <location evidence="1">Membrane</location>
        <topology evidence="1">Multi-pass membrane protein</topology>
    </subcellularLocation>
</comment>
<feature type="region of interest" description="Disordered" evidence="6">
    <location>
        <begin position="1"/>
        <end position="33"/>
    </location>
</feature>
<feature type="transmembrane region" description="Helical" evidence="7">
    <location>
        <begin position="176"/>
        <end position="194"/>
    </location>
</feature>
<dbReference type="InterPro" id="IPR000791">
    <property type="entry name" value="Gpr1/Fun34/SatP-like"/>
</dbReference>
<evidence type="ECO:0000256" key="1">
    <source>
        <dbReference type="ARBA" id="ARBA00004141"/>
    </source>
</evidence>
<dbReference type="NCBIfam" id="NF038013">
    <property type="entry name" value="AceTr_1"/>
    <property type="match status" value="1"/>
</dbReference>
<organism evidence="8 9">
    <name type="scientific">Cytospora chrysosperma</name>
    <name type="common">Cytospora canker fungus</name>
    <name type="synonym">Sphaeria chrysosperma</name>
    <dbReference type="NCBI Taxonomy" id="252740"/>
    <lineage>
        <taxon>Eukaryota</taxon>
        <taxon>Fungi</taxon>
        <taxon>Dikarya</taxon>
        <taxon>Ascomycota</taxon>
        <taxon>Pezizomycotina</taxon>
        <taxon>Sordariomycetes</taxon>
        <taxon>Sordariomycetidae</taxon>
        <taxon>Diaporthales</taxon>
        <taxon>Cytosporaceae</taxon>
        <taxon>Cytospora</taxon>
    </lineage>
</organism>
<reference evidence="8 9" key="1">
    <citation type="submission" date="2015-09" db="EMBL/GenBank/DDBJ databases">
        <title>Host preference determinants of Valsa canker pathogens revealed by comparative genomics.</title>
        <authorList>
            <person name="Yin Z."/>
            <person name="Huang L."/>
        </authorList>
    </citation>
    <scope>NUCLEOTIDE SEQUENCE [LARGE SCALE GENOMIC DNA]</scope>
    <source>
        <strain evidence="8 9">YSFL</strain>
    </source>
</reference>
<evidence type="ECO:0000256" key="3">
    <source>
        <dbReference type="ARBA" id="ARBA00022692"/>
    </source>
</evidence>
<feature type="transmembrane region" description="Helical" evidence="7">
    <location>
        <begin position="235"/>
        <end position="255"/>
    </location>
</feature>
<comment type="caution">
    <text evidence="8">The sequence shown here is derived from an EMBL/GenBank/DDBJ whole genome shotgun (WGS) entry which is preliminary data.</text>
</comment>
<name>A0A423VXR3_CYTCH</name>
<feature type="compositionally biased region" description="Low complexity" evidence="6">
    <location>
        <begin position="13"/>
        <end position="33"/>
    </location>
</feature>
<evidence type="ECO:0000256" key="2">
    <source>
        <dbReference type="ARBA" id="ARBA00005587"/>
    </source>
</evidence>
<dbReference type="InterPro" id="IPR051633">
    <property type="entry name" value="AceTr"/>
</dbReference>
<keyword evidence="9" id="KW-1185">Reference proteome</keyword>
<accession>A0A423VXR3</accession>
<dbReference type="GO" id="GO:0015123">
    <property type="term" value="F:acetate transmembrane transporter activity"/>
    <property type="evidence" value="ECO:0007669"/>
    <property type="project" value="TreeGrafter"/>
</dbReference>
<keyword evidence="5 7" id="KW-0472">Membrane</keyword>
<keyword evidence="4 7" id="KW-1133">Transmembrane helix</keyword>